<accession>A0AA38T463</accession>
<name>A0AA38T463_9ASTR</name>
<evidence type="ECO:0000313" key="5">
    <source>
        <dbReference type="Proteomes" id="UP001172457"/>
    </source>
</evidence>
<dbReference type="SUPFAM" id="SSF55729">
    <property type="entry name" value="Acyl-CoA N-acyltransferases (Nat)"/>
    <property type="match status" value="1"/>
</dbReference>
<dbReference type="Proteomes" id="UP001172457">
    <property type="component" value="Chromosome 5"/>
</dbReference>
<reference evidence="4" key="1">
    <citation type="submission" date="2023-03" db="EMBL/GenBank/DDBJ databases">
        <title>Chromosome-scale reference genome and RAD-based genetic map of yellow starthistle (Centaurea solstitialis) reveal putative structural variation and QTLs associated with invader traits.</title>
        <authorList>
            <person name="Reatini B."/>
            <person name="Cang F.A."/>
            <person name="Jiang Q."/>
            <person name="Mckibben M.T.W."/>
            <person name="Barker M.S."/>
            <person name="Rieseberg L.H."/>
            <person name="Dlugosch K.M."/>
        </authorList>
    </citation>
    <scope>NUCLEOTIDE SEQUENCE</scope>
    <source>
        <strain evidence="4">CAN-66</strain>
        <tissue evidence="4">Leaf</tissue>
    </source>
</reference>
<gene>
    <name evidence="4" type="ORF">OSB04_020714</name>
</gene>
<evidence type="ECO:0008006" key="6">
    <source>
        <dbReference type="Google" id="ProtNLM"/>
    </source>
</evidence>
<dbReference type="PANTHER" id="PTHR23196">
    <property type="entry name" value="PAX TRANSCRIPTION ACTIVATION DOMAIN INTERACTING PROTEIN"/>
    <property type="match status" value="1"/>
</dbReference>
<dbReference type="InterPro" id="IPR016181">
    <property type="entry name" value="Acyl_CoA_acyltransferase"/>
</dbReference>
<dbReference type="AlphaFoldDB" id="A0AA38T463"/>
<keyword evidence="5" id="KW-1185">Reference proteome</keyword>
<keyword evidence="3" id="KW-0539">Nucleus</keyword>
<comment type="subcellular location">
    <subcellularLocation>
        <location evidence="1">Nucleus</location>
    </subcellularLocation>
</comment>
<proteinExistence type="predicted"/>
<dbReference type="InterPro" id="IPR051579">
    <property type="entry name" value="DDR_Transcriptional_Reg"/>
</dbReference>
<evidence type="ECO:0000256" key="1">
    <source>
        <dbReference type="ARBA" id="ARBA00004123"/>
    </source>
</evidence>
<organism evidence="4 5">
    <name type="scientific">Centaurea solstitialis</name>
    <name type="common">yellow star-thistle</name>
    <dbReference type="NCBI Taxonomy" id="347529"/>
    <lineage>
        <taxon>Eukaryota</taxon>
        <taxon>Viridiplantae</taxon>
        <taxon>Streptophyta</taxon>
        <taxon>Embryophyta</taxon>
        <taxon>Tracheophyta</taxon>
        <taxon>Spermatophyta</taxon>
        <taxon>Magnoliopsida</taxon>
        <taxon>eudicotyledons</taxon>
        <taxon>Gunneridae</taxon>
        <taxon>Pentapetalae</taxon>
        <taxon>asterids</taxon>
        <taxon>campanulids</taxon>
        <taxon>Asterales</taxon>
        <taxon>Asteraceae</taxon>
        <taxon>Carduoideae</taxon>
        <taxon>Cardueae</taxon>
        <taxon>Centaureinae</taxon>
        <taxon>Centaurea</taxon>
    </lineage>
</organism>
<evidence type="ECO:0000313" key="4">
    <source>
        <dbReference type="EMBL" id="KAJ9548171.1"/>
    </source>
</evidence>
<protein>
    <recommendedName>
        <fullName evidence="6">N-acetyltransferase domain-containing protein</fullName>
    </recommendedName>
</protein>
<dbReference type="EMBL" id="JARYMX010000005">
    <property type="protein sequence ID" value="KAJ9548171.1"/>
    <property type="molecule type" value="Genomic_DNA"/>
</dbReference>
<comment type="caution">
    <text evidence="4">The sequence shown here is derived from an EMBL/GenBank/DDBJ whole genome shotgun (WGS) entry which is preliminary data.</text>
</comment>
<dbReference type="GO" id="GO:0006974">
    <property type="term" value="P:DNA damage response"/>
    <property type="evidence" value="ECO:0007669"/>
    <property type="project" value="UniProtKB-KW"/>
</dbReference>
<keyword evidence="2" id="KW-0227">DNA damage</keyword>
<dbReference type="PANTHER" id="PTHR23196:SF8">
    <property type="entry name" value="N-ACETYLTRANSFERASE"/>
    <property type="match status" value="1"/>
</dbReference>
<evidence type="ECO:0000256" key="2">
    <source>
        <dbReference type="ARBA" id="ARBA00022763"/>
    </source>
</evidence>
<dbReference type="Gene3D" id="3.40.630.30">
    <property type="match status" value="1"/>
</dbReference>
<evidence type="ECO:0000256" key="3">
    <source>
        <dbReference type="ARBA" id="ARBA00023242"/>
    </source>
</evidence>
<dbReference type="GO" id="GO:0005634">
    <property type="term" value="C:nucleus"/>
    <property type="evidence" value="ECO:0007669"/>
    <property type="project" value="UniProtKB-SubCell"/>
</dbReference>
<sequence>MARKKPSSSASPIAIGNCQVVVEAKNFKAESNQNSLQISVSSKSKIVISVVEDALGKEHNDLQRPSFGENGNYYFVLVNPKDSDVQSKSLLQEILNLYVKELPSMNYAANTGKKSTFLERCVSNGKYCTLVLKSKSEEGPGEVVSAISFQIIPADTQYAEVPLAAVCSVYQHKGIGHLTYLEMRKRLHSVGVHSIFCWADEESEGFWLKQTPRVELEGRYRKALCFPGGSTLMISHLNKECSDNAAESLQLSSVLKSVHKPLAISTVQNQCPGAEEVLPRPCLFDSVECINMGNNEDEMRTRTDVMPGIVHVLHRVQRRGLGKPPIPH</sequence>